<dbReference type="InterPro" id="IPR006665">
    <property type="entry name" value="OmpA-like"/>
</dbReference>
<sequence>MMNVVWPRKAKFAEQLSFKQLSAKLMVKVALFATISVGGLLSGCSTSAPQPPVAEQNADLFDMDSDGVINARDECESTPQGAIINNVGCSEFIETEARDDLHVLFSNNSVKIPPSFDGEVTELARFMTTFPHTLVQLKGYASPSGSDELNLALSTKRAQSIKAALVRKGIASSRITITGFGENNPISAPSVQQTEILSRRVTASVTNTEMRVINKWTIYTSSPAK</sequence>
<comment type="subcellular location">
    <subcellularLocation>
        <location evidence="1">Cell outer membrane</location>
    </subcellularLocation>
</comment>
<keyword evidence="3" id="KW-0998">Cell outer membrane</keyword>
<keyword evidence="7" id="KW-1185">Reference proteome</keyword>
<organism evidence="6 7">
    <name type="scientific">Enterovibrio gelatinilyticus</name>
    <dbReference type="NCBI Taxonomy" id="2899819"/>
    <lineage>
        <taxon>Bacteria</taxon>
        <taxon>Pseudomonadati</taxon>
        <taxon>Pseudomonadota</taxon>
        <taxon>Gammaproteobacteria</taxon>
        <taxon>Vibrionales</taxon>
        <taxon>Vibrionaceae</taxon>
        <taxon>Enterovibrio</taxon>
    </lineage>
</organism>
<proteinExistence type="predicted"/>
<dbReference type="InterPro" id="IPR036737">
    <property type="entry name" value="OmpA-like_sf"/>
</dbReference>
<keyword evidence="2 4" id="KW-0472">Membrane</keyword>
<dbReference type="Proteomes" id="UP001149400">
    <property type="component" value="Unassembled WGS sequence"/>
</dbReference>
<dbReference type="InterPro" id="IPR006664">
    <property type="entry name" value="OMP_bac"/>
</dbReference>
<dbReference type="SUPFAM" id="SSF103088">
    <property type="entry name" value="OmpA-like"/>
    <property type="match status" value="1"/>
</dbReference>
<dbReference type="CDD" id="cd07185">
    <property type="entry name" value="OmpA_C-like"/>
    <property type="match status" value="1"/>
</dbReference>
<name>A0ABT5QYK0_9GAMM</name>
<evidence type="ECO:0000256" key="4">
    <source>
        <dbReference type="PROSITE-ProRule" id="PRU00473"/>
    </source>
</evidence>
<feature type="domain" description="OmpA-like" evidence="5">
    <location>
        <begin position="92"/>
        <end position="209"/>
    </location>
</feature>
<dbReference type="Gene3D" id="3.30.1330.60">
    <property type="entry name" value="OmpA-like domain"/>
    <property type="match status" value="1"/>
</dbReference>
<comment type="caution">
    <text evidence="6">The sequence shown here is derived from an EMBL/GenBank/DDBJ whole genome shotgun (WGS) entry which is preliminary data.</text>
</comment>
<dbReference type="Pfam" id="PF00691">
    <property type="entry name" value="OmpA"/>
    <property type="match status" value="1"/>
</dbReference>
<evidence type="ECO:0000259" key="5">
    <source>
        <dbReference type="PROSITE" id="PS51123"/>
    </source>
</evidence>
<gene>
    <name evidence="6" type="ORF">LRP50_08125</name>
</gene>
<dbReference type="InterPro" id="IPR050330">
    <property type="entry name" value="Bact_OuterMem_StrucFunc"/>
</dbReference>
<protein>
    <submittedName>
        <fullName evidence="6">OmpA family protein</fullName>
    </submittedName>
</protein>
<accession>A0ABT5QYK0</accession>
<dbReference type="EMBL" id="JAJUBC010000007">
    <property type="protein sequence ID" value="MDD1793093.1"/>
    <property type="molecule type" value="Genomic_DNA"/>
</dbReference>
<dbReference type="RefSeq" id="WP_274163959.1">
    <property type="nucleotide sequence ID" value="NZ_JAJUBC010000007.1"/>
</dbReference>
<evidence type="ECO:0000256" key="2">
    <source>
        <dbReference type="ARBA" id="ARBA00023136"/>
    </source>
</evidence>
<dbReference type="PRINTS" id="PR01021">
    <property type="entry name" value="OMPADOMAIN"/>
</dbReference>
<reference evidence="6" key="1">
    <citation type="submission" date="2021-12" db="EMBL/GenBank/DDBJ databases">
        <title>Enterovibrio ZSDZ35 sp. nov. and Enterovibrio ZSDZ42 sp. nov., isolated from coastal seawater in Qingdao.</title>
        <authorList>
            <person name="Zhang P."/>
        </authorList>
    </citation>
    <scope>NUCLEOTIDE SEQUENCE</scope>
    <source>
        <strain evidence="6">ZSDZ42</strain>
    </source>
</reference>
<dbReference type="PANTHER" id="PTHR30329">
    <property type="entry name" value="STATOR ELEMENT OF FLAGELLAR MOTOR COMPLEX"/>
    <property type="match status" value="1"/>
</dbReference>
<evidence type="ECO:0000256" key="3">
    <source>
        <dbReference type="ARBA" id="ARBA00023237"/>
    </source>
</evidence>
<dbReference type="PANTHER" id="PTHR30329:SF21">
    <property type="entry name" value="LIPOPROTEIN YIAD-RELATED"/>
    <property type="match status" value="1"/>
</dbReference>
<evidence type="ECO:0000256" key="1">
    <source>
        <dbReference type="ARBA" id="ARBA00004442"/>
    </source>
</evidence>
<dbReference type="PROSITE" id="PS51123">
    <property type="entry name" value="OMPA_2"/>
    <property type="match status" value="1"/>
</dbReference>
<evidence type="ECO:0000313" key="7">
    <source>
        <dbReference type="Proteomes" id="UP001149400"/>
    </source>
</evidence>
<evidence type="ECO:0000313" key="6">
    <source>
        <dbReference type="EMBL" id="MDD1793093.1"/>
    </source>
</evidence>